<feature type="domain" description="Glucose-methanol-choline oxidoreductase N-terminal" evidence="6">
    <location>
        <begin position="107"/>
        <end position="130"/>
    </location>
</feature>
<dbReference type="Pfam" id="PF00732">
    <property type="entry name" value="GMC_oxred_N"/>
    <property type="match status" value="1"/>
</dbReference>
<dbReference type="PANTHER" id="PTHR11552:SF147">
    <property type="entry name" value="CHOLINE DEHYDROGENASE, MITOCHONDRIAL"/>
    <property type="match status" value="1"/>
</dbReference>
<evidence type="ECO:0000256" key="2">
    <source>
        <dbReference type="ARBA" id="ARBA00010790"/>
    </source>
</evidence>
<comment type="cofactor">
    <cofactor evidence="1">
        <name>FAD</name>
        <dbReference type="ChEBI" id="CHEBI:57692"/>
    </cofactor>
</comment>
<dbReference type="InterPro" id="IPR012132">
    <property type="entry name" value="GMC_OxRdtase"/>
</dbReference>
<dbReference type="PROSITE" id="PS00623">
    <property type="entry name" value="GMC_OXRED_1"/>
    <property type="match status" value="1"/>
</dbReference>
<evidence type="ECO:0000256" key="5">
    <source>
        <dbReference type="RuleBase" id="RU003968"/>
    </source>
</evidence>
<evidence type="ECO:0000313" key="7">
    <source>
        <dbReference type="EMBL" id="GAA2066456.1"/>
    </source>
</evidence>
<dbReference type="RefSeq" id="WP_344524938.1">
    <property type="nucleotide sequence ID" value="NZ_BAAAPE010000002.1"/>
</dbReference>
<evidence type="ECO:0000256" key="3">
    <source>
        <dbReference type="ARBA" id="ARBA00022630"/>
    </source>
</evidence>
<dbReference type="InterPro" id="IPR007867">
    <property type="entry name" value="GMC_OxRtase_C"/>
</dbReference>
<dbReference type="PIRSF" id="PIRSF000137">
    <property type="entry name" value="Alcohol_oxidase"/>
    <property type="match status" value="1"/>
</dbReference>
<name>A0ABP5HBU1_9ACTN</name>
<dbReference type="SUPFAM" id="SSF54373">
    <property type="entry name" value="FAD-linked reductases, C-terminal domain"/>
    <property type="match status" value="1"/>
</dbReference>
<evidence type="ECO:0000256" key="1">
    <source>
        <dbReference type="ARBA" id="ARBA00001974"/>
    </source>
</evidence>
<dbReference type="EMBL" id="BAAAPE010000002">
    <property type="protein sequence ID" value="GAA2066456.1"/>
    <property type="molecule type" value="Genomic_DNA"/>
</dbReference>
<dbReference type="SUPFAM" id="SSF51905">
    <property type="entry name" value="FAD/NAD(P)-binding domain"/>
    <property type="match status" value="1"/>
</dbReference>
<reference evidence="8" key="1">
    <citation type="journal article" date="2019" name="Int. J. Syst. Evol. Microbiol.">
        <title>The Global Catalogue of Microorganisms (GCM) 10K type strain sequencing project: providing services to taxonomists for standard genome sequencing and annotation.</title>
        <authorList>
            <consortium name="The Broad Institute Genomics Platform"/>
            <consortium name="The Broad Institute Genome Sequencing Center for Infectious Disease"/>
            <person name="Wu L."/>
            <person name="Ma J."/>
        </authorList>
    </citation>
    <scope>NUCLEOTIDE SEQUENCE [LARGE SCALE GENOMIC DNA]</scope>
    <source>
        <strain evidence="8">JCM 15478</strain>
    </source>
</reference>
<dbReference type="InterPro" id="IPR036188">
    <property type="entry name" value="FAD/NAD-bd_sf"/>
</dbReference>
<evidence type="ECO:0000259" key="6">
    <source>
        <dbReference type="PROSITE" id="PS00623"/>
    </source>
</evidence>
<dbReference type="Gene3D" id="3.50.50.60">
    <property type="entry name" value="FAD/NAD(P)-binding domain"/>
    <property type="match status" value="1"/>
</dbReference>
<dbReference type="PANTHER" id="PTHR11552">
    <property type="entry name" value="GLUCOSE-METHANOL-CHOLINE GMC OXIDOREDUCTASE"/>
    <property type="match status" value="1"/>
</dbReference>
<keyword evidence="4 5" id="KW-0274">FAD</keyword>
<organism evidence="7 8">
    <name type="scientific">Streptomyces albiaxialis</name>
    <dbReference type="NCBI Taxonomy" id="329523"/>
    <lineage>
        <taxon>Bacteria</taxon>
        <taxon>Bacillati</taxon>
        <taxon>Actinomycetota</taxon>
        <taxon>Actinomycetes</taxon>
        <taxon>Kitasatosporales</taxon>
        <taxon>Streptomycetaceae</taxon>
        <taxon>Streptomyces</taxon>
    </lineage>
</organism>
<protein>
    <submittedName>
        <fullName evidence="7">GMC family oxidoreductase N-terminal domain-containing protein</fullName>
    </submittedName>
</protein>
<accession>A0ABP5HBU1</accession>
<sequence>MSTHPGQTGAAAATAWHRLALAHRIDDGATFDYIVCGAGSSGSVLAGRLAADPAVTVLLVESGGDDEDERVRDPDLWPANLGSERAWDHVTEATPHLNGRRLAYATGRGLGGGGSVNAGVWARGHRSDWDSYAEATGDPAWGYAHVLEHYRGIEDWQGAPDPGRRGTGGPMLIRPSQDVHPLFTAFLDGAEATGIDRFDSANGALMETDSGCAVRDENIHNGVRQTPFRRYVADRAGQPNLTVLPLTTVSRVLLSAGRAHGVELVRDGRLLRVNASQEVVLSLGALGTPAALMRSGIGGEGELRNLGIPVVQHLPGVGRNLDDHIRLPCMWEATDVPLPVPTRSQAVCFWGDETRPGAPEFVMYLSPAPSVSPESAAQYPPPERCFTLMPAMRLRDGSRGRVRLASTDPLTGPLIETNFLADPDDMRSALSAVAMAREIGNSAALRPFVEREVSPASGAAEAVEKFVRNAVETFWHQSGTCRMGRDEGSVVDARLKVHGVEGLRVADASVLPHVTVANTMAPSMVVGERAAEILTA</sequence>
<dbReference type="InterPro" id="IPR000172">
    <property type="entry name" value="GMC_OxRdtase_N"/>
</dbReference>
<keyword evidence="8" id="KW-1185">Reference proteome</keyword>
<dbReference type="Pfam" id="PF05199">
    <property type="entry name" value="GMC_oxred_C"/>
    <property type="match status" value="1"/>
</dbReference>
<comment type="caution">
    <text evidence="7">The sequence shown here is derived from an EMBL/GenBank/DDBJ whole genome shotgun (WGS) entry which is preliminary data.</text>
</comment>
<dbReference type="Gene3D" id="3.30.560.10">
    <property type="entry name" value="Glucose Oxidase, domain 3"/>
    <property type="match status" value="1"/>
</dbReference>
<keyword evidence="3 5" id="KW-0285">Flavoprotein</keyword>
<comment type="similarity">
    <text evidence="2 5">Belongs to the GMC oxidoreductase family.</text>
</comment>
<dbReference type="Proteomes" id="UP001500016">
    <property type="component" value="Unassembled WGS sequence"/>
</dbReference>
<proteinExistence type="inferred from homology"/>
<evidence type="ECO:0000256" key="4">
    <source>
        <dbReference type="ARBA" id="ARBA00022827"/>
    </source>
</evidence>
<gene>
    <name evidence="7" type="ORF">GCM10009801_12930</name>
</gene>
<evidence type="ECO:0000313" key="8">
    <source>
        <dbReference type="Proteomes" id="UP001500016"/>
    </source>
</evidence>